<evidence type="ECO:0000313" key="11">
    <source>
        <dbReference type="Proteomes" id="UP000705283"/>
    </source>
</evidence>
<gene>
    <name evidence="9" type="ORF">BS639_09480</name>
    <name evidence="8" type="ORF">ITX54_04545</name>
</gene>
<dbReference type="Proteomes" id="UP000705283">
    <property type="component" value="Unassembled WGS sequence"/>
</dbReference>
<dbReference type="InterPro" id="IPR000182">
    <property type="entry name" value="GNAT_dom"/>
</dbReference>
<dbReference type="EC" id="2.3.1.267" evidence="4"/>
<evidence type="ECO:0000313" key="10">
    <source>
        <dbReference type="Proteomes" id="UP000192722"/>
    </source>
</evidence>
<evidence type="ECO:0000256" key="6">
    <source>
        <dbReference type="ARBA" id="ARBA00074015"/>
    </source>
</evidence>
<reference evidence="9" key="1">
    <citation type="submission" date="2016-12" db="EMBL/GenBank/DDBJ databases">
        <authorList>
            <person name="Le Fleche-Mateos A."/>
        </authorList>
    </citation>
    <scope>NUCLEOTIDE SEQUENCE</scope>
    <source>
        <strain evidence="9">213</strain>
    </source>
</reference>
<reference evidence="8" key="3">
    <citation type="submission" date="2020-11" db="EMBL/GenBank/DDBJ databases">
        <authorList>
            <person name="Lee S.D."/>
        </authorList>
    </citation>
    <scope>NUCLEOTIDE SEQUENCE</scope>
    <source>
        <strain evidence="8">SAP-2</strain>
    </source>
</reference>
<reference evidence="8" key="4">
    <citation type="submission" date="2022-09" db="EMBL/GenBank/DDBJ databases">
        <title>Rouxiella aceris sp. nov., isolated from tree sap and emended description of the genus Rhouxiella.</title>
        <authorList>
            <person name="Kim I.S."/>
        </authorList>
    </citation>
    <scope>NUCLEOTIDE SEQUENCE</scope>
    <source>
        <strain evidence="8">SAP-2</strain>
    </source>
</reference>
<evidence type="ECO:0000256" key="5">
    <source>
        <dbReference type="ARBA" id="ARBA00048922"/>
    </source>
</evidence>
<dbReference type="Pfam" id="PF13302">
    <property type="entry name" value="Acetyltransf_3"/>
    <property type="match status" value="1"/>
</dbReference>
<dbReference type="PANTHER" id="PTHR43792">
    <property type="entry name" value="GNAT FAMILY, PUTATIVE (AFU_ORTHOLOGUE AFUA_3G00765)-RELATED-RELATED"/>
    <property type="match status" value="1"/>
</dbReference>
<reference evidence="9 10" key="2">
    <citation type="journal article" date="2017" name="Int. J. Syst. Evol. Microbiol.">
        <title>Rouxiella badensis sp. nov. and Rouxiella silvae sp. nov. isolated from peat bog soil in Germany and emendation of the genus description.</title>
        <authorList>
            <person name="Le Fleche-Mateos A."/>
            <person name="Kugler J.H."/>
            <person name="Hansen S.H."/>
            <person name="Syldatk C."/>
            <person name="Hausmann R."/>
            <person name="Lomprez F."/>
            <person name="Vandenbogaert M."/>
            <person name="Manuguerra J.C."/>
            <person name="Grimont P.A."/>
        </authorList>
    </citation>
    <scope>NUCLEOTIDE SEQUENCE [LARGE SCALE GENOMIC DNA]</scope>
    <source>
        <strain evidence="9 10">213</strain>
    </source>
</reference>
<feature type="domain" description="N-acetyltransferase" evidence="7">
    <location>
        <begin position="24"/>
        <end position="180"/>
    </location>
</feature>
<comment type="caution">
    <text evidence="8">The sequence shown here is derived from an EMBL/GenBank/DDBJ whole genome shotgun (WGS) entry which is preliminary data.</text>
</comment>
<dbReference type="EMBL" id="MRWD01000018">
    <property type="protein sequence ID" value="ORJ21524.1"/>
    <property type="molecule type" value="Genomic_DNA"/>
</dbReference>
<accession>A0AA40WZJ1</accession>
<dbReference type="RefSeq" id="WP_084982957.1">
    <property type="nucleotide sequence ID" value="NZ_CBCSCF010000014.1"/>
</dbReference>
<evidence type="ECO:0000259" key="7">
    <source>
        <dbReference type="PROSITE" id="PS51186"/>
    </source>
</evidence>
<keyword evidence="2" id="KW-0012">Acyltransferase</keyword>
<dbReference type="InterPro" id="IPR016181">
    <property type="entry name" value="Acyl_CoA_acyltransferase"/>
</dbReference>
<organism evidence="8 11">
    <name type="scientific">Rouxiella silvae</name>
    <dbReference type="NCBI Taxonomy" id="1646373"/>
    <lineage>
        <taxon>Bacteria</taxon>
        <taxon>Pseudomonadati</taxon>
        <taxon>Pseudomonadota</taxon>
        <taxon>Gammaproteobacteria</taxon>
        <taxon>Enterobacterales</taxon>
        <taxon>Yersiniaceae</taxon>
        <taxon>Rouxiella</taxon>
    </lineage>
</organism>
<evidence type="ECO:0000313" key="9">
    <source>
        <dbReference type="EMBL" id="ORJ21524.1"/>
    </source>
</evidence>
<dbReference type="Gene3D" id="3.40.630.30">
    <property type="match status" value="1"/>
</dbReference>
<evidence type="ECO:0000256" key="3">
    <source>
        <dbReference type="ARBA" id="ARBA00038502"/>
    </source>
</evidence>
<dbReference type="InterPro" id="IPR051531">
    <property type="entry name" value="N-acetyltransferase"/>
</dbReference>
<dbReference type="PROSITE" id="PS51186">
    <property type="entry name" value="GNAT"/>
    <property type="match status" value="1"/>
</dbReference>
<keyword evidence="10" id="KW-1185">Reference proteome</keyword>
<protein>
    <recommendedName>
        <fullName evidence="6">[Ribosomal protein uS5]-alanine N-acetyltransferase</fullName>
        <ecNumber evidence="4">2.3.1.267</ecNumber>
    </recommendedName>
</protein>
<comment type="catalytic activity">
    <reaction evidence="5">
        <text>N-terminal L-alanyl-[ribosomal protein uS5] + acetyl-CoA = N-terminal N(alpha)-acetyl-L-alanyl-[ribosomal protein uS5] + CoA + H(+)</text>
        <dbReference type="Rhea" id="RHEA:43752"/>
        <dbReference type="Rhea" id="RHEA-COMP:10672"/>
        <dbReference type="Rhea" id="RHEA-COMP:10673"/>
        <dbReference type="ChEBI" id="CHEBI:15378"/>
        <dbReference type="ChEBI" id="CHEBI:57287"/>
        <dbReference type="ChEBI" id="CHEBI:57288"/>
        <dbReference type="ChEBI" id="CHEBI:64718"/>
        <dbReference type="ChEBI" id="CHEBI:83683"/>
        <dbReference type="EC" id="2.3.1.267"/>
    </reaction>
</comment>
<dbReference type="GO" id="GO:0005737">
    <property type="term" value="C:cytoplasm"/>
    <property type="evidence" value="ECO:0007669"/>
    <property type="project" value="TreeGrafter"/>
</dbReference>
<evidence type="ECO:0000256" key="2">
    <source>
        <dbReference type="ARBA" id="ARBA00023315"/>
    </source>
</evidence>
<dbReference type="AlphaFoldDB" id="A0AA40WZJ1"/>
<evidence type="ECO:0000256" key="1">
    <source>
        <dbReference type="ARBA" id="ARBA00022679"/>
    </source>
</evidence>
<evidence type="ECO:0000313" key="8">
    <source>
        <dbReference type="EMBL" id="MBF6635932.1"/>
    </source>
</evidence>
<sequence>MELELSIDNLYLKILTPEDAPQVQNYFAVNHNHLAPWEPLRPENFYSRAQVHQRLVNSQAEAALGSSYQFGIMSHISGEMLGVVSFTGVVRGVFQACHLGYSLAENQQGRGVMTQALNRAIKFIFEDVGLHRIMAGYIPNNEKSASVLQRQGFEKEGYAKSYLKIAGQWQDHVLVSLINPAHLP</sequence>
<dbReference type="SUPFAM" id="SSF55729">
    <property type="entry name" value="Acyl-CoA N-acyltransferases (Nat)"/>
    <property type="match status" value="1"/>
</dbReference>
<name>A0AA40WZJ1_9GAMM</name>
<dbReference type="GO" id="GO:0008999">
    <property type="term" value="F:protein-N-terminal-alanine acetyltransferase activity"/>
    <property type="evidence" value="ECO:0007669"/>
    <property type="project" value="UniProtKB-EC"/>
</dbReference>
<dbReference type="FunFam" id="3.40.630.30:FF:000005">
    <property type="entry name" value="Ribosomal protein alanine acetyltransferase"/>
    <property type="match status" value="1"/>
</dbReference>
<evidence type="ECO:0000256" key="4">
    <source>
        <dbReference type="ARBA" id="ARBA00039124"/>
    </source>
</evidence>
<dbReference type="EMBL" id="JADMKS010000002">
    <property type="protein sequence ID" value="MBF6635932.1"/>
    <property type="molecule type" value="Genomic_DNA"/>
</dbReference>
<proteinExistence type="inferred from homology"/>
<comment type="similarity">
    <text evidence="3">Belongs to the acetyltransferase family. RimJ subfamily.</text>
</comment>
<keyword evidence="1" id="KW-0808">Transferase</keyword>
<dbReference type="PANTHER" id="PTHR43792:SF8">
    <property type="entry name" value="[RIBOSOMAL PROTEIN US5]-ALANINE N-ACETYLTRANSFERASE"/>
    <property type="match status" value="1"/>
</dbReference>
<dbReference type="Proteomes" id="UP000192722">
    <property type="component" value="Unassembled WGS sequence"/>
</dbReference>